<organism evidence="1 2">
    <name type="scientific">Stephania japonica</name>
    <dbReference type="NCBI Taxonomy" id="461633"/>
    <lineage>
        <taxon>Eukaryota</taxon>
        <taxon>Viridiplantae</taxon>
        <taxon>Streptophyta</taxon>
        <taxon>Embryophyta</taxon>
        <taxon>Tracheophyta</taxon>
        <taxon>Spermatophyta</taxon>
        <taxon>Magnoliopsida</taxon>
        <taxon>Ranunculales</taxon>
        <taxon>Menispermaceae</taxon>
        <taxon>Menispermoideae</taxon>
        <taxon>Cissampelideae</taxon>
        <taxon>Stephania</taxon>
    </lineage>
</organism>
<protein>
    <submittedName>
        <fullName evidence="1">Uncharacterized protein</fullName>
    </submittedName>
</protein>
<dbReference type="EMBL" id="JBBNAE010000003">
    <property type="protein sequence ID" value="KAK9138696.1"/>
    <property type="molecule type" value="Genomic_DNA"/>
</dbReference>
<dbReference type="Proteomes" id="UP001417504">
    <property type="component" value="Unassembled WGS sequence"/>
</dbReference>
<sequence>MVPFTSCSILQTTFKANFTISSQSSALLSMMTLNMAFGNLTRNSITMSTYNCSM</sequence>
<dbReference type="AlphaFoldDB" id="A0AAP0JR37"/>
<keyword evidence="2" id="KW-1185">Reference proteome</keyword>
<comment type="caution">
    <text evidence="1">The sequence shown here is derived from an EMBL/GenBank/DDBJ whole genome shotgun (WGS) entry which is preliminary data.</text>
</comment>
<evidence type="ECO:0000313" key="2">
    <source>
        <dbReference type="Proteomes" id="UP001417504"/>
    </source>
</evidence>
<accession>A0AAP0JR37</accession>
<proteinExistence type="predicted"/>
<name>A0AAP0JR37_9MAGN</name>
<reference evidence="1 2" key="1">
    <citation type="submission" date="2024-01" db="EMBL/GenBank/DDBJ databases">
        <title>Genome assemblies of Stephania.</title>
        <authorList>
            <person name="Yang L."/>
        </authorList>
    </citation>
    <scope>NUCLEOTIDE SEQUENCE [LARGE SCALE GENOMIC DNA]</scope>
    <source>
        <strain evidence="1">QJT</strain>
        <tissue evidence="1">Leaf</tissue>
    </source>
</reference>
<evidence type="ECO:0000313" key="1">
    <source>
        <dbReference type="EMBL" id="KAK9138696.1"/>
    </source>
</evidence>
<gene>
    <name evidence="1" type="ORF">Sjap_009290</name>
</gene>